<evidence type="ECO:0000313" key="3">
    <source>
        <dbReference type="Proteomes" id="UP001497480"/>
    </source>
</evidence>
<accession>A0AAV1XPK7</accession>
<organism evidence="2 3">
    <name type="scientific">Lupinus luteus</name>
    <name type="common">European yellow lupine</name>
    <dbReference type="NCBI Taxonomy" id="3873"/>
    <lineage>
        <taxon>Eukaryota</taxon>
        <taxon>Viridiplantae</taxon>
        <taxon>Streptophyta</taxon>
        <taxon>Embryophyta</taxon>
        <taxon>Tracheophyta</taxon>
        <taxon>Spermatophyta</taxon>
        <taxon>Magnoliopsida</taxon>
        <taxon>eudicotyledons</taxon>
        <taxon>Gunneridae</taxon>
        <taxon>Pentapetalae</taxon>
        <taxon>rosids</taxon>
        <taxon>fabids</taxon>
        <taxon>Fabales</taxon>
        <taxon>Fabaceae</taxon>
        <taxon>Papilionoideae</taxon>
        <taxon>50 kb inversion clade</taxon>
        <taxon>genistoids sensu lato</taxon>
        <taxon>core genistoids</taxon>
        <taxon>Genisteae</taxon>
        <taxon>Lupinus</taxon>
    </lineage>
</organism>
<feature type="region of interest" description="Disordered" evidence="1">
    <location>
        <begin position="1"/>
        <end position="52"/>
    </location>
</feature>
<proteinExistence type="predicted"/>
<sequence length="52" mass="5629">MSLLPTLRPRITTVTAANPTSATNTAAFSGRYPRETAEQGRNPNRSQVLKAD</sequence>
<feature type="compositionally biased region" description="Low complexity" evidence="1">
    <location>
        <begin position="12"/>
        <end position="27"/>
    </location>
</feature>
<keyword evidence="3" id="KW-1185">Reference proteome</keyword>
<gene>
    <name evidence="2" type="ORF">LLUT_LOCUS24806</name>
</gene>
<dbReference type="EMBL" id="CAXHTB010000017">
    <property type="protein sequence ID" value="CAL0323746.1"/>
    <property type="molecule type" value="Genomic_DNA"/>
</dbReference>
<name>A0AAV1XPK7_LUPLU</name>
<protein>
    <submittedName>
        <fullName evidence="2">Uncharacterized protein</fullName>
    </submittedName>
</protein>
<dbReference type="AlphaFoldDB" id="A0AAV1XPK7"/>
<comment type="caution">
    <text evidence="2">The sequence shown here is derived from an EMBL/GenBank/DDBJ whole genome shotgun (WGS) entry which is preliminary data.</text>
</comment>
<evidence type="ECO:0000256" key="1">
    <source>
        <dbReference type="SAM" id="MobiDB-lite"/>
    </source>
</evidence>
<feature type="compositionally biased region" description="Polar residues" evidence="1">
    <location>
        <begin position="39"/>
        <end position="52"/>
    </location>
</feature>
<reference evidence="2 3" key="1">
    <citation type="submission" date="2024-03" db="EMBL/GenBank/DDBJ databases">
        <authorList>
            <person name="Martinez-Hernandez J."/>
        </authorList>
    </citation>
    <scope>NUCLEOTIDE SEQUENCE [LARGE SCALE GENOMIC DNA]</scope>
</reference>
<evidence type="ECO:0000313" key="2">
    <source>
        <dbReference type="EMBL" id="CAL0323746.1"/>
    </source>
</evidence>
<dbReference type="Proteomes" id="UP001497480">
    <property type="component" value="Unassembled WGS sequence"/>
</dbReference>